<dbReference type="EMBL" id="JAADJG010000073">
    <property type="protein sequence ID" value="KAF4455985.1"/>
    <property type="molecule type" value="Genomic_DNA"/>
</dbReference>
<protein>
    <submittedName>
        <fullName evidence="2">Uncharacterized protein</fullName>
    </submittedName>
</protein>
<proteinExistence type="predicted"/>
<feature type="region of interest" description="Disordered" evidence="1">
    <location>
        <begin position="64"/>
        <end position="88"/>
    </location>
</feature>
<organism evidence="2 3">
    <name type="scientific">Fusarium austroafricanum</name>
    <dbReference type="NCBI Taxonomy" id="2364996"/>
    <lineage>
        <taxon>Eukaryota</taxon>
        <taxon>Fungi</taxon>
        <taxon>Dikarya</taxon>
        <taxon>Ascomycota</taxon>
        <taxon>Pezizomycotina</taxon>
        <taxon>Sordariomycetes</taxon>
        <taxon>Hypocreomycetidae</taxon>
        <taxon>Hypocreales</taxon>
        <taxon>Nectriaceae</taxon>
        <taxon>Fusarium</taxon>
        <taxon>Fusarium concolor species complex</taxon>
    </lineage>
</organism>
<comment type="caution">
    <text evidence="2">The sequence shown here is derived from an EMBL/GenBank/DDBJ whole genome shotgun (WGS) entry which is preliminary data.</text>
</comment>
<sequence>MRDSDLESIIAEEQQMIGSMGESVVKTGEQAKQESATMDVSWQAMGSSHSIAKDDDLYEEIMSQSRGLGEAHQDPWKDLANGPTSVSWPKQDFAETGWVIGGFDTAKHMNGMPLGQGSDGMAWMEQSANLVTRQETISDPANFQSLEHWLFATS</sequence>
<dbReference type="OrthoDB" id="4898608at2759"/>
<name>A0A8H4P1U1_9HYPO</name>
<accession>A0A8H4P1U1</accession>
<evidence type="ECO:0000313" key="2">
    <source>
        <dbReference type="EMBL" id="KAF4455985.1"/>
    </source>
</evidence>
<dbReference type="Proteomes" id="UP000605986">
    <property type="component" value="Unassembled WGS sequence"/>
</dbReference>
<gene>
    <name evidence="2" type="ORF">F53441_1798</name>
</gene>
<dbReference type="AlphaFoldDB" id="A0A8H4P1U1"/>
<reference evidence="2" key="1">
    <citation type="submission" date="2020-01" db="EMBL/GenBank/DDBJ databases">
        <title>Identification and distribution of gene clusters putatively required for synthesis of sphingolipid metabolism inhibitors in phylogenetically diverse species of the filamentous fungus Fusarium.</title>
        <authorList>
            <person name="Kim H.-S."/>
            <person name="Busman M."/>
            <person name="Brown D.W."/>
            <person name="Divon H."/>
            <person name="Uhlig S."/>
            <person name="Proctor R.H."/>
        </authorList>
    </citation>
    <scope>NUCLEOTIDE SEQUENCE</scope>
    <source>
        <strain evidence="2">NRRL 53441</strain>
    </source>
</reference>
<evidence type="ECO:0000256" key="1">
    <source>
        <dbReference type="SAM" id="MobiDB-lite"/>
    </source>
</evidence>
<evidence type="ECO:0000313" key="3">
    <source>
        <dbReference type="Proteomes" id="UP000605986"/>
    </source>
</evidence>
<keyword evidence="3" id="KW-1185">Reference proteome</keyword>